<sequence>MLPDNHYEIENAARRRLHGGRRKRAGRFTPPEWPVSRGPTPDPRRAN</sequence>
<proteinExistence type="predicted"/>
<feature type="compositionally biased region" description="Basic residues" evidence="1">
    <location>
        <begin position="14"/>
        <end position="26"/>
    </location>
</feature>
<evidence type="ECO:0000256" key="1">
    <source>
        <dbReference type="SAM" id="MobiDB-lite"/>
    </source>
</evidence>
<organism evidence="2 3">
    <name type="scientific">Paractinoplanes abujensis</name>
    <dbReference type="NCBI Taxonomy" id="882441"/>
    <lineage>
        <taxon>Bacteria</taxon>
        <taxon>Bacillati</taxon>
        <taxon>Actinomycetota</taxon>
        <taxon>Actinomycetes</taxon>
        <taxon>Micromonosporales</taxon>
        <taxon>Micromonosporaceae</taxon>
        <taxon>Paractinoplanes</taxon>
    </lineage>
</organism>
<accession>A0A7W7FZQ7</accession>
<evidence type="ECO:0000313" key="2">
    <source>
        <dbReference type="EMBL" id="MBB4690819.1"/>
    </source>
</evidence>
<gene>
    <name evidence="2" type="ORF">BKA14_000967</name>
</gene>
<dbReference type="AlphaFoldDB" id="A0A7W7FZQ7"/>
<comment type="caution">
    <text evidence="2">The sequence shown here is derived from an EMBL/GenBank/DDBJ whole genome shotgun (WGS) entry which is preliminary data.</text>
</comment>
<reference evidence="2 3" key="1">
    <citation type="submission" date="2020-08" db="EMBL/GenBank/DDBJ databases">
        <title>Sequencing the genomes of 1000 actinobacteria strains.</title>
        <authorList>
            <person name="Klenk H.-P."/>
        </authorList>
    </citation>
    <scope>NUCLEOTIDE SEQUENCE [LARGE SCALE GENOMIC DNA]</scope>
    <source>
        <strain evidence="2 3">DSM 45518</strain>
    </source>
</reference>
<keyword evidence="3" id="KW-1185">Reference proteome</keyword>
<dbReference type="Proteomes" id="UP000542742">
    <property type="component" value="Unassembled WGS sequence"/>
</dbReference>
<name>A0A7W7FZQ7_9ACTN</name>
<protein>
    <submittedName>
        <fullName evidence="2">Uncharacterized protein</fullName>
    </submittedName>
</protein>
<feature type="region of interest" description="Disordered" evidence="1">
    <location>
        <begin position="13"/>
        <end position="47"/>
    </location>
</feature>
<evidence type="ECO:0000313" key="3">
    <source>
        <dbReference type="Proteomes" id="UP000542742"/>
    </source>
</evidence>
<dbReference type="EMBL" id="JACHMF010000001">
    <property type="protein sequence ID" value="MBB4690819.1"/>
    <property type="molecule type" value="Genomic_DNA"/>
</dbReference>
<dbReference type="RefSeq" id="WP_184949734.1">
    <property type="nucleotide sequence ID" value="NZ_BOMC01000011.1"/>
</dbReference>